<evidence type="ECO:0000313" key="2">
    <source>
        <dbReference type="EMBL" id="CAL5133852.1"/>
    </source>
</evidence>
<accession>A0AAV2TEF6</accession>
<dbReference type="AlphaFoldDB" id="A0AAV2TEF6"/>
<name>A0AAV2TEF6_CALDB</name>
<comment type="caution">
    <text evidence="2">The sequence shown here is derived from an EMBL/GenBank/DDBJ whole genome shotgun (WGS) entry which is preliminary data.</text>
</comment>
<dbReference type="Proteomes" id="UP001497525">
    <property type="component" value="Unassembled WGS sequence"/>
</dbReference>
<protein>
    <submittedName>
        <fullName evidence="2">Uncharacterized protein</fullName>
    </submittedName>
</protein>
<keyword evidence="1" id="KW-0175">Coiled coil</keyword>
<evidence type="ECO:0000313" key="3">
    <source>
        <dbReference type="Proteomes" id="UP001497525"/>
    </source>
</evidence>
<feature type="coiled-coil region" evidence="1">
    <location>
        <begin position="72"/>
        <end position="113"/>
    </location>
</feature>
<dbReference type="EMBL" id="CAXLJL010000157">
    <property type="protein sequence ID" value="CAL5133852.1"/>
    <property type="molecule type" value="Genomic_DNA"/>
</dbReference>
<organism evidence="2 3">
    <name type="scientific">Calicophoron daubneyi</name>
    <name type="common">Rumen fluke</name>
    <name type="synonym">Paramphistomum daubneyi</name>
    <dbReference type="NCBI Taxonomy" id="300641"/>
    <lineage>
        <taxon>Eukaryota</taxon>
        <taxon>Metazoa</taxon>
        <taxon>Spiralia</taxon>
        <taxon>Lophotrochozoa</taxon>
        <taxon>Platyhelminthes</taxon>
        <taxon>Trematoda</taxon>
        <taxon>Digenea</taxon>
        <taxon>Plagiorchiida</taxon>
        <taxon>Pronocephalata</taxon>
        <taxon>Paramphistomoidea</taxon>
        <taxon>Paramphistomidae</taxon>
        <taxon>Calicophoron</taxon>
    </lineage>
</organism>
<proteinExistence type="predicted"/>
<evidence type="ECO:0000256" key="1">
    <source>
        <dbReference type="SAM" id="Coils"/>
    </source>
</evidence>
<gene>
    <name evidence="2" type="ORF">CDAUBV1_LOCUS7080</name>
</gene>
<reference evidence="2" key="1">
    <citation type="submission" date="2024-06" db="EMBL/GenBank/DDBJ databases">
        <authorList>
            <person name="Liu X."/>
            <person name="Lenzi L."/>
            <person name="Haldenby T S."/>
            <person name="Uol C."/>
        </authorList>
    </citation>
    <scope>NUCLEOTIDE SEQUENCE</scope>
</reference>
<feature type="coiled-coil region" evidence="1">
    <location>
        <begin position="216"/>
        <end position="286"/>
    </location>
</feature>
<sequence>MHRNCETGVLVATADDEDLDNVAQELKDLKELVGTYGHRAEELQVELRLAQDECRDLLKFHDSSDSPYRDQTEELTKKLQVATEQNSQQQKAMRHLQRKVHLYKEELQATLAKLESEKAWKITHTTEKKKTQNAGVQTVLDSKLADQVNTAMQLMLPSSERVDSGRSFAIDLLDITFGLHEQLSRYQNQNQLQSEEHARFVKDITDLFERKFKLEREKHKVKMREVRNRLQKVTNEQIEILRKEKNDLMHRVNQMNLTQREKQHQINNLQELLSSMRTKLKNAEQEH</sequence>